<accession>A0A2A3X4P3</accession>
<sequence length="299" mass="34150">MKIAIFGSCVSRDTAEFMPDAEVVTYVARHSVTSLETPHGTDNVDLSDLTSAFQKRMVTSDLNGTGITRIVKNAKDLDVVLIDLVDERRGFWKFPDGSTMTNSIEVESCGAAREASRRGARLIEFGTDEHFSYWRQGFTKLIKELKGSGLWEKTILLDIEWAGAVDGAPHRTNVGVTKLGRKLRRFQRGSREMTRELSRGSGLGEAWHKLHNIRPTEAEQFADRAARANLDYIRYRKTASEKIKFCIRRSADSVRIDREHKWGPQPFHYRKRDYQSISREIENLYRIILGRPEGEFHGS</sequence>
<protein>
    <submittedName>
        <fullName evidence="1">Uncharacterized protein</fullName>
    </submittedName>
</protein>
<dbReference type="Proteomes" id="UP000218377">
    <property type="component" value="Unassembled WGS sequence"/>
</dbReference>
<comment type="caution">
    <text evidence="1">The sequence shown here is derived from an EMBL/GenBank/DDBJ whole genome shotgun (WGS) entry which is preliminary data.</text>
</comment>
<name>A0A2A3X4P3_BREAU</name>
<proteinExistence type="predicted"/>
<organism evidence="1 2">
    <name type="scientific">Brevibacterium aurantiacum</name>
    <dbReference type="NCBI Taxonomy" id="273384"/>
    <lineage>
        <taxon>Bacteria</taxon>
        <taxon>Bacillati</taxon>
        <taxon>Actinomycetota</taxon>
        <taxon>Actinomycetes</taxon>
        <taxon>Micrococcales</taxon>
        <taxon>Brevibacteriaceae</taxon>
        <taxon>Brevibacterium</taxon>
    </lineage>
</organism>
<evidence type="ECO:0000313" key="2">
    <source>
        <dbReference type="Proteomes" id="UP000218377"/>
    </source>
</evidence>
<dbReference type="InterPro" id="IPR046237">
    <property type="entry name" value="DUF6270"/>
</dbReference>
<dbReference type="AlphaFoldDB" id="A0A2A3X4P3"/>
<gene>
    <name evidence="1" type="ORF">CIK79_10495</name>
</gene>
<evidence type="ECO:0000313" key="1">
    <source>
        <dbReference type="EMBL" id="PCC18682.1"/>
    </source>
</evidence>
<reference evidence="1 2" key="1">
    <citation type="journal article" date="2017" name="Elife">
        <title>Extensive horizontal gene transfer in cheese-associated bacteria.</title>
        <authorList>
            <person name="Bonham K.S."/>
            <person name="Wolfe B.E."/>
            <person name="Dutton R.J."/>
        </authorList>
    </citation>
    <scope>NUCLEOTIDE SEQUENCE [LARGE SCALE GENOMIC DNA]</scope>
    <source>
        <strain evidence="1 2">JB5</strain>
    </source>
</reference>
<dbReference type="Pfam" id="PF19786">
    <property type="entry name" value="DUF6270"/>
    <property type="match status" value="2"/>
</dbReference>
<dbReference type="EMBL" id="NRGX01000001">
    <property type="protein sequence ID" value="PCC18682.1"/>
    <property type="molecule type" value="Genomic_DNA"/>
</dbReference>
<dbReference type="RefSeq" id="WP_096158144.1">
    <property type="nucleotide sequence ID" value="NZ_NRGX01000001.1"/>
</dbReference>